<dbReference type="PROSITE" id="PS00622">
    <property type="entry name" value="HTH_LUXR_1"/>
    <property type="match status" value="1"/>
</dbReference>
<protein>
    <submittedName>
        <fullName evidence="5">Helix-turn-helix transcriptional regulator</fullName>
    </submittedName>
</protein>
<evidence type="ECO:0000256" key="3">
    <source>
        <dbReference type="ARBA" id="ARBA00023163"/>
    </source>
</evidence>
<dbReference type="SMART" id="SM00421">
    <property type="entry name" value="HTH_LUXR"/>
    <property type="match status" value="1"/>
</dbReference>
<dbReference type="Gene3D" id="1.10.10.10">
    <property type="entry name" value="Winged helix-like DNA-binding domain superfamily/Winged helix DNA-binding domain"/>
    <property type="match status" value="1"/>
</dbReference>
<keyword evidence="1" id="KW-0805">Transcription regulation</keyword>
<sequence>MEVTELTPQDADDLLRRRHPRLAPSAARRVLEESGGNPLALVELPLHRTGDSLDTMAPWLPSSGPGQRLERHFAQRLRRLPPEAVRVLLLTALGGEAAAWSAGTWLTDDASLTTEEVFEHIESSGLAHLGSSGRLSFRHPLVRGAVIAHASPDEQRQAHRELAGAPAPDDPRGLLHEAAAALSADEDLAARLEAAGRRLARRGGDAEGAVLLDRAAALSVDTGCRARRLVWAAVMAARGGRLPYTAALVDELRRGPIPPEVAPLFAYAVVYVDQSHRIDFESSFTLLPRALTDLASAAVDTCPGLAEQAYFKLVLATVYTDDPRGWAALEHHRTGVSPLARLCHRAWADPARTAHGVTRRLHELMEGMSEEQEAGAVWLLLWTAAAVDAADATVWRRFSEQHGYATQGTIAKARSYQDYLKARWDRAESCLREAEAADELGYHCNALVFRHHYAHFLAGRGDENGLREVDRAIRPVARRARMKWVEDHLDHLAALVALAHDRFEEAYRRLAGLTPPGVLPRGLPWFHLPFFDFVEAAVHTGRLDEARAHISAARDAQMEDISAHHAFLLAAATAIAAPDAETDALFRAAFRTAGAQQWVFAGARLRLAHGRWLRRRHQVSARDALLNAFHTFRSLESAPWAAKAERELRAAGALATSPAGGRELLTAHQLRVAQLAADGLTNKEIGQLLHLSSRTVSDHLYRIYPKLGITSRAALARALKAGEHA</sequence>
<accession>A0ABU2U4I8</accession>
<dbReference type="InterPro" id="IPR000792">
    <property type="entry name" value="Tscrpt_reg_LuxR_C"/>
</dbReference>
<reference evidence="6" key="1">
    <citation type="submission" date="2023-07" db="EMBL/GenBank/DDBJ databases">
        <title>30 novel species of actinomycetes from the DSMZ collection.</title>
        <authorList>
            <person name="Nouioui I."/>
        </authorList>
    </citation>
    <scope>NUCLEOTIDE SEQUENCE [LARGE SCALE GENOMIC DNA]</scope>
    <source>
        <strain evidence="6">DSM 41699</strain>
    </source>
</reference>
<proteinExistence type="predicted"/>
<evidence type="ECO:0000259" key="4">
    <source>
        <dbReference type="PROSITE" id="PS50043"/>
    </source>
</evidence>
<dbReference type="SUPFAM" id="SSF46894">
    <property type="entry name" value="C-terminal effector domain of the bipartite response regulators"/>
    <property type="match status" value="1"/>
</dbReference>
<dbReference type="PRINTS" id="PR00038">
    <property type="entry name" value="HTHLUXR"/>
</dbReference>
<organism evidence="5 6">
    <name type="scientific">Streptomyces gibsoniae</name>
    <dbReference type="NCBI Taxonomy" id="3075529"/>
    <lineage>
        <taxon>Bacteria</taxon>
        <taxon>Bacillati</taxon>
        <taxon>Actinomycetota</taxon>
        <taxon>Actinomycetes</taxon>
        <taxon>Kitasatosporales</taxon>
        <taxon>Streptomycetaceae</taxon>
        <taxon>Streptomyces</taxon>
    </lineage>
</organism>
<evidence type="ECO:0000256" key="2">
    <source>
        <dbReference type="ARBA" id="ARBA00023125"/>
    </source>
</evidence>
<dbReference type="PROSITE" id="PS50043">
    <property type="entry name" value="HTH_LUXR_2"/>
    <property type="match status" value="1"/>
</dbReference>
<dbReference type="EMBL" id="JAVREY010000067">
    <property type="protein sequence ID" value="MDT0468142.1"/>
    <property type="molecule type" value="Genomic_DNA"/>
</dbReference>
<dbReference type="InterPro" id="IPR016032">
    <property type="entry name" value="Sig_transdc_resp-reg_C-effctor"/>
</dbReference>
<dbReference type="Proteomes" id="UP001183809">
    <property type="component" value="Unassembled WGS sequence"/>
</dbReference>
<keyword evidence="2" id="KW-0238">DNA-binding</keyword>
<dbReference type="PANTHER" id="PTHR44688:SF16">
    <property type="entry name" value="DNA-BINDING TRANSCRIPTIONAL ACTIVATOR DEVR_DOSR"/>
    <property type="match status" value="1"/>
</dbReference>
<dbReference type="RefSeq" id="WP_311699588.1">
    <property type="nucleotide sequence ID" value="NZ_JAVREY010000067.1"/>
</dbReference>
<feature type="domain" description="HTH luxR-type" evidence="4">
    <location>
        <begin position="658"/>
        <end position="723"/>
    </location>
</feature>
<evidence type="ECO:0000256" key="1">
    <source>
        <dbReference type="ARBA" id="ARBA00023015"/>
    </source>
</evidence>
<dbReference type="InterPro" id="IPR036388">
    <property type="entry name" value="WH-like_DNA-bd_sf"/>
</dbReference>
<keyword evidence="6" id="KW-1185">Reference proteome</keyword>
<comment type="caution">
    <text evidence="5">The sequence shown here is derived from an EMBL/GenBank/DDBJ whole genome shotgun (WGS) entry which is preliminary data.</text>
</comment>
<name>A0ABU2U4I8_9ACTN</name>
<dbReference type="PANTHER" id="PTHR44688">
    <property type="entry name" value="DNA-BINDING TRANSCRIPTIONAL ACTIVATOR DEVR_DOSR"/>
    <property type="match status" value="1"/>
</dbReference>
<gene>
    <name evidence="5" type="ORF">RM764_35015</name>
</gene>
<evidence type="ECO:0000313" key="5">
    <source>
        <dbReference type="EMBL" id="MDT0468142.1"/>
    </source>
</evidence>
<evidence type="ECO:0000313" key="6">
    <source>
        <dbReference type="Proteomes" id="UP001183809"/>
    </source>
</evidence>
<dbReference type="Pfam" id="PF00196">
    <property type="entry name" value="GerE"/>
    <property type="match status" value="1"/>
</dbReference>
<dbReference type="CDD" id="cd06170">
    <property type="entry name" value="LuxR_C_like"/>
    <property type="match status" value="1"/>
</dbReference>
<keyword evidence="3" id="KW-0804">Transcription</keyword>